<dbReference type="AlphaFoldDB" id="M4EGX8"/>
<dbReference type="EnsemblPlants" id="Bra028043.1">
    <property type="protein sequence ID" value="Bra028043.1-P"/>
    <property type="gene ID" value="Bra028043"/>
</dbReference>
<reference evidence="2 3" key="1">
    <citation type="journal article" date="2011" name="Nat. Genet.">
        <title>The genome of the mesopolyploid crop species Brassica rapa.</title>
        <authorList>
            <consortium name="Brassica rapa Genome Sequencing Project Consortium"/>
            <person name="Wang X."/>
            <person name="Wang H."/>
            <person name="Wang J."/>
            <person name="Sun R."/>
            <person name="Wu J."/>
            <person name="Liu S."/>
            <person name="Bai Y."/>
            <person name="Mun J.H."/>
            <person name="Bancroft I."/>
            <person name="Cheng F."/>
            <person name="Huang S."/>
            <person name="Li X."/>
            <person name="Hua W."/>
            <person name="Wang J."/>
            <person name="Wang X."/>
            <person name="Freeling M."/>
            <person name="Pires J.C."/>
            <person name="Paterson A.H."/>
            <person name="Chalhoub B."/>
            <person name="Wang B."/>
            <person name="Hayward A."/>
            <person name="Sharpe A.G."/>
            <person name="Park B.S."/>
            <person name="Weisshaar B."/>
            <person name="Liu B."/>
            <person name="Li B."/>
            <person name="Liu B."/>
            <person name="Tong C."/>
            <person name="Song C."/>
            <person name="Duran C."/>
            <person name="Peng C."/>
            <person name="Geng C."/>
            <person name="Koh C."/>
            <person name="Lin C."/>
            <person name="Edwards D."/>
            <person name="Mu D."/>
            <person name="Shen D."/>
            <person name="Soumpourou E."/>
            <person name="Li F."/>
            <person name="Fraser F."/>
            <person name="Conant G."/>
            <person name="Lassalle G."/>
            <person name="King G.J."/>
            <person name="Bonnema G."/>
            <person name="Tang H."/>
            <person name="Wang H."/>
            <person name="Belcram H."/>
            <person name="Zhou H."/>
            <person name="Hirakawa H."/>
            <person name="Abe H."/>
            <person name="Guo H."/>
            <person name="Wang H."/>
            <person name="Jin H."/>
            <person name="Parkin I.A."/>
            <person name="Batley J."/>
            <person name="Kim J.S."/>
            <person name="Just J."/>
            <person name="Li J."/>
            <person name="Xu J."/>
            <person name="Deng J."/>
            <person name="Kim J.A."/>
            <person name="Li J."/>
            <person name="Yu J."/>
            <person name="Meng J."/>
            <person name="Wang J."/>
            <person name="Min J."/>
            <person name="Poulain J."/>
            <person name="Wang J."/>
            <person name="Hatakeyama K."/>
            <person name="Wu K."/>
            <person name="Wang L."/>
            <person name="Fang L."/>
            <person name="Trick M."/>
            <person name="Links M.G."/>
            <person name="Zhao M."/>
            <person name="Jin M."/>
            <person name="Ramchiary N."/>
            <person name="Drou N."/>
            <person name="Berkman P.J."/>
            <person name="Cai Q."/>
            <person name="Huang Q."/>
            <person name="Li R."/>
            <person name="Tabata S."/>
            <person name="Cheng S."/>
            <person name="Zhang S."/>
            <person name="Zhang S."/>
            <person name="Huang S."/>
            <person name="Sato S."/>
            <person name="Sun S."/>
            <person name="Kwon S.J."/>
            <person name="Choi S.R."/>
            <person name="Lee T.H."/>
            <person name="Fan W."/>
            <person name="Zhao X."/>
            <person name="Tan X."/>
            <person name="Xu X."/>
            <person name="Wang Y."/>
            <person name="Qiu Y."/>
            <person name="Yin Y."/>
            <person name="Li Y."/>
            <person name="Du Y."/>
            <person name="Liao Y."/>
            <person name="Lim Y."/>
            <person name="Narusaka Y."/>
            <person name="Wang Y."/>
            <person name="Wang Z."/>
            <person name="Li Z."/>
            <person name="Wang Z."/>
            <person name="Xiong Z."/>
            <person name="Zhang Z."/>
        </authorList>
    </citation>
    <scope>NUCLEOTIDE SEQUENCE [LARGE SCALE GENOMIC DNA]</scope>
    <source>
        <strain evidence="2 3">cv. Chiifu-401-42</strain>
    </source>
</reference>
<reference evidence="2" key="3">
    <citation type="submission" date="2023-03" db="UniProtKB">
        <authorList>
            <consortium name="EnsemblPlants"/>
        </authorList>
    </citation>
    <scope>IDENTIFICATION</scope>
    <source>
        <strain evidence="2">cv. Chiifu-401-42</strain>
    </source>
</reference>
<dbReference type="Proteomes" id="UP000011750">
    <property type="component" value="Chromosome A09"/>
</dbReference>
<accession>M4EGX8</accession>
<keyword evidence="3" id="KW-1185">Reference proteome</keyword>
<feature type="compositionally biased region" description="Polar residues" evidence="1">
    <location>
        <begin position="63"/>
        <end position="86"/>
    </location>
</feature>
<feature type="compositionally biased region" description="Basic and acidic residues" evidence="1">
    <location>
        <begin position="87"/>
        <end position="97"/>
    </location>
</feature>
<dbReference type="Gramene" id="Bra028043.1">
    <property type="protein sequence ID" value="Bra028043.1-P"/>
    <property type="gene ID" value="Bra028043"/>
</dbReference>
<reference evidence="2 3" key="2">
    <citation type="journal article" date="2018" name="Hortic Res">
        <title>Improved Brassica rapa reference genome by single-molecule sequencing and chromosome conformation capture technologies.</title>
        <authorList>
            <person name="Zhang L."/>
            <person name="Cai X."/>
            <person name="Wu J."/>
            <person name="Liu M."/>
            <person name="Grob S."/>
            <person name="Cheng F."/>
            <person name="Liang J."/>
            <person name="Cai C."/>
            <person name="Liu Z."/>
            <person name="Liu B."/>
            <person name="Wang F."/>
            <person name="Li S."/>
            <person name="Liu F."/>
            <person name="Li X."/>
            <person name="Cheng L."/>
            <person name="Yang W."/>
            <person name="Li M.H."/>
            <person name="Grossniklaus U."/>
            <person name="Zheng H."/>
            <person name="Wang X."/>
        </authorList>
    </citation>
    <scope>NUCLEOTIDE SEQUENCE [LARGE SCALE GENOMIC DNA]</scope>
    <source>
        <strain evidence="2 3">cv. Chiifu-401-42</strain>
    </source>
</reference>
<organism evidence="2 3">
    <name type="scientific">Brassica campestris</name>
    <name type="common">Field mustard</name>
    <dbReference type="NCBI Taxonomy" id="3711"/>
    <lineage>
        <taxon>Eukaryota</taxon>
        <taxon>Viridiplantae</taxon>
        <taxon>Streptophyta</taxon>
        <taxon>Embryophyta</taxon>
        <taxon>Tracheophyta</taxon>
        <taxon>Spermatophyta</taxon>
        <taxon>Magnoliopsida</taxon>
        <taxon>eudicotyledons</taxon>
        <taxon>Gunneridae</taxon>
        <taxon>Pentapetalae</taxon>
        <taxon>rosids</taxon>
        <taxon>malvids</taxon>
        <taxon>Brassicales</taxon>
        <taxon>Brassicaceae</taxon>
        <taxon>Brassiceae</taxon>
        <taxon>Brassica</taxon>
    </lineage>
</organism>
<dbReference type="HOGENOM" id="CLU_1920040_0_0_1"/>
<feature type="region of interest" description="Disordered" evidence="1">
    <location>
        <begin position="61"/>
        <end position="132"/>
    </location>
</feature>
<dbReference type="InParanoid" id="M4EGX8"/>
<evidence type="ECO:0000313" key="3">
    <source>
        <dbReference type="Proteomes" id="UP000011750"/>
    </source>
</evidence>
<sequence length="132" mass="15045">MAETRAQALLKETVTREAEEAFGNRFEALEKAIAVQNEKIAIQNDKTERSIAEMLEAFRLMTSHPSQPGPSTSETRNVNGGSLRNSGTHDLHYEHQQPQRHTNYHGMSRMTKDSRRSSVKRSKRELVEAPQR</sequence>
<protein>
    <submittedName>
        <fullName evidence="2">Uncharacterized protein</fullName>
    </submittedName>
</protein>
<name>M4EGX8_BRACM</name>
<evidence type="ECO:0000313" key="2">
    <source>
        <dbReference type="EnsemblPlants" id="Bra028043.1-P"/>
    </source>
</evidence>
<proteinExistence type="predicted"/>
<evidence type="ECO:0000256" key="1">
    <source>
        <dbReference type="SAM" id="MobiDB-lite"/>
    </source>
</evidence>